<comment type="caution">
    <text evidence="1">The sequence shown here is derived from an EMBL/GenBank/DDBJ whole genome shotgun (WGS) entry which is preliminary data.</text>
</comment>
<gene>
    <name evidence="1" type="ORF">LCGC14_1773430</name>
</gene>
<protein>
    <submittedName>
        <fullName evidence="1">Uncharacterized protein</fullName>
    </submittedName>
</protein>
<reference evidence="1" key="1">
    <citation type="journal article" date="2015" name="Nature">
        <title>Complex archaea that bridge the gap between prokaryotes and eukaryotes.</title>
        <authorList>
            <person name="Spang A."/>
            <person name="Saw J.H."/>
            <person name="Jorgensen S.L."/>
            <person name="Zaremba-Niedzwiedzka K."/>
            <person name="Martijn J."/>
            <person name="Lind A.E."/>
            <person name="van Eijk R."/>
            <person name="Schleper C."/>
            <person name="Guy L."/>
            <person name="Ettema T.J."/>
        </authorList>
    </citation>
    <scope>NUCLEOTIDE SEQUENCE</scope>
</reference>
<accession>A0A0F9HK30</accession>
<organism evidence="1">
    <name type="scientific">marine sediment metagenome</name>
    <dbReference type="NCBI Taxonomy" id="412755"/>
    <lineage>
        <taxon>unclassified sequences</taxon>
        <taxon>metagenomes</taxon>
        <taxon>ecological metagenomes</taxon>
    </lineage>
</organism>
<sequence>MGRVFEEKNETIRALIDVLCDRCGKSCKCPLGNVEAALLGAHWGYSSGKDTEIHEAHLCEDCYDETVKTMGIKVSVREEGI</sequence>
<evidence type="ECO:0000313" key="1">
    <source>
        <dbReference type="EMBL" id="KKM03547.1"/>
    </source>
</evidence>
<proteinExistence type="predicted"/>
<name>A0A0F9HK30_9ZZZZ</name>
<dbReference type="AlphaFoldDB" id="A0A0F9HK30"/>
<dbReference type="EMBL" id="LAZR01016659">
    <property type="protein sequence ID" value="KKM03547.1"/>
    <property type="molecule type" value="Genomic_DNA"/>
</dbReference>